<dbReference type="STRING" id="1344003.SAMN05445060_2893"/>
<gene>
    <name evidence="2" type="ORF">SAMN05445060_2893</name>
</gene>
<evidence type="ECO:0008006" key="4">
    <source>
        <dbReference type="Google" id="ProtNLM"/>
    </source>
</evidence>
<dbReference type="AlphaFoldDB" id="A0A1N7GKE3"/>
<organism evidence="2 3">
    <name type="scientific">Williamsia sterculiae</name>
    <dbReference type="NCBI Taxonomy" id="1344003"/>
    <lineage>
        <taxon>Bacteria</taxon>
        <taxon>Bacillati</taxon>
        <taxon>Actinomycetota</taxon>
        <taxon>Actinomycetes</taxon>
        <taxon>Mycobacteriales</taxon>
        <taxon>Nocardiaceae</taxon>
        <taxon>Williamsia</taxon>
    </lineage>
</organism>
<dbReference type="Pfam" id="PF17174">
    <property type="entry name" value="DUF5130"/>
    <property type="match status" value="1"/>
</dbReference>
<evidence type="ECO:0000313" key="2">
    <source>
        <dbReference type="EMBL" id="SIS12968.1"/>
    </source>
</evidence>
<dbReference type="Proteomes" id="UP000186218">
    <property type="component" value="Unassembled WGS sequence"/>
</dbReference>
<sequence>MVSGEVSKEYVEGESQQSGVKGHAIQRPDIGEGSDKLPVGAVVTPSGRISAATSADSVSQNPPFTRHELVALDETLSEATDLSLIRFSVYIGDLGDDASAGAAAVLPKVPEPEHACLIAVSPNAHEVVVVSGRAVADRVNDRVAQLGVTAAISAFRSGELIDGVISAIRVIATAAKRT</sequence>
<protein>
    <recommendedName>
        <fullName evidence="4">TLP18.3, Psb32 and MOLO-1 founding protein of phosphatase</fullName>
    </recommendedName>
</protein>
<proteinExistence type="predicted"/>
<evidence type="ECO:0000256" key="1">
    <source>
        <dbReference type="SAM" id="MobiDB-lite"/>
    </source>
</evidence>
<dbReference type="EMBL" id="FTNT01000008">
    <property type="protein sequence ID" value="SIS12968.1"/>
    <property type="molecule type" value="Genomic_DNA"/>
</dbReference>
<name>A0A1N7GKE3_9NOCA</name>
<reference evidence="2 3" key="1">
    <citation type="submission" date="2017-01" db="EMBL/GenBank/DDBJ databases">
        <authorList>
            <person name="Mah S.A."/>
            <person name="Swanson W.J."/>
            <person name="Moy G.W."/>
            <person name="Vacquier V.D."/>
        </authorList>
    </citation>
    <scope>NUCLEOTIDE SEQUENCE [LARGE SCALE GENOMIC DNA]</scope>
    <source>
        <strain evidence="2 3">CPCC 203464</strain>
    </source>
</reference>
<evidence type="ECO:0000313" key="3">
    <source>
        <dbReference type="Proteomes" id="UP000186218"/>
    </source>
</evidence>
<keyword evidence="3" id="KW-1185">Reference proteome</keyword>
<feature type="compositionally biased region" description="Basic and acidic residues" evidence="1">
    <location>
        <begin position="1"/>
        <end position="11"/>
    </location>
</feature>
<dbReference type="InterPro" id="IPR033437">
    <property type="entry name" value="DUF5130"/>
</dbReference>
<feature type="region of interest" description="Disordered" evidence="1">
    <location>
        <begin position="1"/>
        <end position="38"/>
    </location>
</feature>
<accession>A0A1N7GKE3</accession>